<keyword evidence="2" id="KW-1185">Reference proteome</keyword>
<protein>
    <submittedName>
        <fullName evidence="1">Uncharacterized protein</fullName>
    </submittedName>
</protein>
<name>A0A1D1VJE0_RAMVA</name>
<proteinExistence type="predicted"/>
<organism evidence="1 2">
    <name type="scientific">Ramazzottius varieornatus</name>
    <name type="common">Water bear</name>
    <name type="synonym">Tardigrade</name>
    <dbReference type="NCBI Taxonomy" id="947166"/>
    <lineage>
        <taxon>Eukaryota</taxon>
        <taxon>Metazoa</taxon>
        <taxon>Ecdysozoa</taxon>
        <taxon>Tardigrada</taxon>
        <taxon>Eutardigrada</taxon>
        <taxon>Parachela</taxon>
        <taxon>Hypsibioidea</taxon>
        <taxon>Ramazzottiidae</taxon>
        <taxon>Ramazzottius</taxon>
    </lineage>
</organism>
<evidence type="ECO:0000313" key="1">
    <source>
        <dbReference type="EMBL" id="GAU99867.1"/>
    </source>
</evidence>
<accession>A0A1D1VJE0</accession>
<gene>
    <name evidence="1" type="primary">RvY_10806-1</name>
    <name evidence="1" type="synonym">RvY_10806.1</name>
    <name evidence="1" type="ORF">RvY_10806</name>
</gene>
<comment type="caution">
    <text evidence="1">The sequence shown here is derived from an EMBL/GenBank/DDBJ whole genome shotgun (WGS) entry which is preliminary data.</text>
</comment>
<dbReference type="Proteomes" id="UP000186922">
    <property type="component" value="Unassembled WGS sequence"/>
</dbReference>
<sequence length="81" mass="9280">MGVALAHAFICYICLRNVSKHPTVRMLWSASPIEHKREDRRQRKLRLHCSVAAAVLNRQPTSRSAIIRKLVCSCLNDEKQP</sequence>
<reference evidence="1 2" key="1">
    <citation type="journal article" date="2016" name="Nat. Commun.">
        <title>Extremotolerant tardigrade genome and improved radiotolerance of human cultured cells by tardigrade-unique protein.</title>
        <authorList>
            <person name="Hashimoto T."/>
            <person name="Horikawa D.D."/>
            <person name="Saito Y."/>
            <person name="Kuwahara H."/>
            <person name="Kozuka-Hata H."/>
            <person name="Shin-I T."/>
            <person name="Minakuchi Y."/>
            <person name="Ohishi K."/>
            <person name="Motoyama A."/>
            <person name="Aizu T."/>
            <person name="Enomoto A."/>
            <person name="Kondo K."/>
            <person name="Tanaka S."/>
            <person name="Hara Y."/>
            <person name="Koshikawa S."/>
            <person name="Sagara H."/>
            <person name="Miura T."/>
            <person name="Yokobori S."/>
            <person name="Miyagawa K."/>
            <person name="Suzuki Y."/>
            <person name="Kubo T."/>
            <person name="Oyama M."/>
            <person name="Kohara Y."/>
            <person name="Fujiyama A."/>
            <person name="Arakawa K."/>
            <person name="Katayama T."/>
            <person name="Toyoda A."/>
            <person name="Kunieda T."/>
        </authorList>
    </citation>
    <scope>NUCLEOTIDE SEQUENCE [LARGE SCALE GENOMIC DNA]</scope>
    <source>
        <strain evidence="1 2">YOKOZUNA-1</strain>
    </source>
</reference>
<dbReference type="EMBL" id="BDGG01000005">
    <property type="protein sequence ID" value="GAU99867.1"/>
    <property type="molecule type" value="Genomic_DNA"/>
</dbReference>
<evidence type="ECO:0000313" key="2">
    <source>
        <dbReference type="Proteomes" id="UP000186922"/>
    </source>
</evidence>
<dbReference type="AlphaFoldDB" id="A0A1D1VJE0"/>